<evidence type="ECO:0000313" key="5">
    <source>
        <dbReference type="EMBL" id="AHY48378.1"/>
    </source>
</evidence>
<dbReference type="PANTHER" id="PTHR11361">
    <property type="entry name" value="DNA MISMATCH REPAIR PROTEIN MUTS FAMILY MEMBER"/>
    <property type="match status" value="1"/>
</dbReference>
<dbReference type="Pfam" id="PF00488">
    <property type="entry name" value="MutS_V"/>
    <property type="match status" value="1"/>
</dbReference>
<dbReference type="PATRIC" id="fig|42256.3.peg.3142"/>
<dbReference type="GO" id="GO:0006298">
    <property type="term" value="P:mismatch repair"/>
    <property type="evidence" value="ECO:0007669"/>
    <property type="project" value="InterPro"/>
</dbReference>
<dbReference type="KEGG" id="rrd:RradSPS_3095"/>
<sequence>MQTTSRGFEALCEYLRAYTESDRFTSLASETQALEEDLAEIRYSVHIRGDRVRVGEYGGEADYSAEVEKTFAKFRQGTVKDYRVRFSDPPDMDHVEARILDLVARLHPEVFDALDVYHERHRDYLDGVIGAFDREVQFYLAYLEYIKRFEGAGLTFCYPQVSDESKEVRAEEAFDLALADKLVLEGSTVVCNDFYLKDPERIFVVTGPNQGGKTTFARMFGQLHYLASLGLPVPARRARLFLPDRIFTHFEREEDLGTLRGKLEDELVRIHDILKQTTSDSILVVNEIFTSTTLEDALVLGAAVMKRIAALDVPCVYVTFVDELASFGESTVSMVGTVVPDNPTLRTYKVVRKPADGLAYAAALAEKYGLTYNALRKRVAR</sequence>
<dbReference type="GO" id="GO:0140664">
    <property type="term" value="F:ATP-dependent DNA damage sensor activity"/>
    <property type="evidence" value="ECO:0007669"/>
    <property type="project" value="InterPro"/>
</dbReference>
<dbReference type="EMBL" id="CP007516">
    <property type="protein sequence ID" value="AHY48378.1"/>
    <property type="molecule type" value="Genomic_DNA"/>
</dbReference>
<dbReference type="eggNOG" id="COG0249">
    <property type="taxonomic scope" value="Bacteria"/>
</dbReference>
<keyword evidence="5" id="KW-0614">Plasmid</keyword>
<dbReference type="HOGENOM" id="CLU_036487_0_0_11"/>
<keyword evidence="3" id="KW-0238">DNA-binding</keyword>
<dbReference type="AlphaFoldDB" id="A0A023X7Q9"/>
<evidence type="ECO:0000256" key="2">
    <source>
        <dbReference type="ARBA" id="ARBA00022840"/>
    </source>
</evidence>
<dbReference type="SUPFAM" id="SSF52540">
    <property type="entry name" value="P-loop containing nucleoside triphosphate hydrolases"/>
    <property type="match status" value="1"/>
</dbReference>
<keyword evidence="2" id="KW-0067">ATP-binding</keyword>
<dbReference type="GO" id="GO:0005524">
    <property type="term" value="F:ATP binding"/>
    <property type="evidence" value="ECO:0007669"/>
    <property type="project" value="UniProtKB-KW"/>
</dbReference>
<feature type="domain" description="DNA mismatch repair proteins mutS family" evidence="4">
    <location>
        <begin position="200"/>
        <end position="381"/>
    </location>
</feature>
<dbReference type="Gene3D" id="3.40.50.300">
    <property type="entry name" value="P-loop containing nucleotide triphosphate hydrolases"/>
    <property type="match status" value="1"/>
</dbReference>
<evidence type="ECO:0000256" key="1">
    <source>
        <dbReference type="ARBA" id="ARBA00022741"/>
    </source>
</evidence>
<dbReference type="InterPro" id="IPR027417">
    <property type="entry name" value="P-loop_NTPase"/>
</dbReference>
<dbReference type="InterPro" id="IPR000432">
    <property type="entry name" value="DNA_mismatch_repair_MutS_C"/>
</dbReference>
<dbReference type="GO" id="GO:0005829">
    <property type="term" value="C:cytosol"/>
    <property type="evidence" value="ECO:0007669"/>
    <property type="project" value="TreeGrafter"/>
</dbReference>
<dbReference type="GO" id="GO:0030983">
    <property type="term" value="F:mismatched DNA binding"/>
    <property type="evidence" value="ECO:0007669"/>
    <property type="project" value="InterPro"/>
</dbReference>
<geneLocation type="plasmid" evidence="5">
    <name>2</name>
</geneLocation>
<keyword evidence="1" id="KW-0547">Nucleotide-binding</keyword>
<evidence type="ECO:0000259" key="4">
    <source>
        <dbReference type="SMART" id="SM00534"/>
    </source>
</evidence>
<proteinExistence type="predicted"/>
<accession>A0A023X7Q9</accession>
<gene>
    <name evidence="5" type="ORF">RradSPS_3095</name>
</gene>
<keyword evidence="6" id="KW-1185">Reference proteome</keyword>
<organism evidence="5 6">
    <name type="scientific">Rubrobacter radiotolerans</name>
    <name type="common">Arthrobacter radiotolerans</name>
    <dbReference type="NCBI Taxonomy" id="42256"/>
    <lineage>
        <taxon>Bacteria</taxon>
        <taxon>Bacillati</taxon>
        <taxon>Actinomycetota</taxon>
        <taxon>Rubrobacteria</taxon>
        <taxon>Rubrobacterales</taxon>
        <taxon>Rubrobacteraceae</taxon>
        <taxon>Rubrobacter</taxon>
    </lineage>
</organism>
<evidence type="ECO:0000313" key="6">
    <source>
        <dbReference type="Proteomes" id="UP000025229"/>
    </source>
</evidence>
<dbReference type="Proteomes" id="UP000025229">
    <property type="component" value="Plasmid 2"/>
</dbReference>
<dbReference type="InterPro" id="IPR045076">
    <property type="entry name" value="MutS"/>
</dbReference>
<reference evidence="5 6" key="1">
    <citation type="submission" date="2014-03" db="EMBL/GenBank/DDBJ databases">
        <title>Complete genome sequence of the Radio-Resistant Rubrobacter radiotolerans RSPS-4.</title>
        <authorList>
            <person name="Egas C.C."/>
            <person name="Barroso C.C."/>
            <person name="Froufe H.J.C."/>
            <person name="Pacheco J.J."/>
            <person name="Albuquerque L.L."/>
            <person name="da Costa M.M.S."/>
        </authorList>
    </citation>
    <scope>NUCLEOTIDE SEQUENCE [LARGE SCALE GENOMIC DNA]</scope>
    <source>
        <strain evidence="5 6">RSPS-4</strain>
        <plasmid evidence="5 6">2</plasmid>
    </source>
</reference>
<dbReference type="PANTHER" id="PTHR11361:SF34">
    <property type="entry name" value="DNA MISMATCH REPAIR PROTEIN MSH1, MITOCHONDRIAL"/>
    <property type="match status" value="1"/>
</dbReference>
<dbReference type="SMART" id="SM00534">
    <property type="entry name" value="MUTSac"/>
    <property type="match status" value="1"/>
</dbReference>
<protein>
    <submittedName>
        <fullName evidence="5">MutS domain V</fullName>
    </submittedName>
</protein>
<evidence type="ECO:0000256" key="3">
    <source>
        <dbReference type="ARBA" id="ARBA00023125"/>
    </source>
</evidence>
<name>A0A023X7Q9_RUBRA</name>